<dbReference type="Pfam" id="PF13912">
    <property type="entry name" value="zf-C2H2_6"/>
    <property type="match status" value="1"/>
</dbReference>
<dbReference type="Pfam" id="PF00096">
    <property type="entry name" value="zf-C2H2"/>
    <property type="match status" value="8"/>
</dbReference>
<keyword evidence="3" id="KW-0488">Methylation</keyword>
<feature type="domain" description="C2H2-type" evidence="14">
    <location>
        <begin position="426"/>
        <end position="453"/>
    </location>
</feature>
<name>A0A665WDE3_ECHNA</name>
<feature type="domain" description="C2H2-type" evidence="14">
    <location>
        <begin position="371"/>
        <end position="393"/>
    </location>
</feature>
<keyword evidence="4" id="KW-0597">Phosphoprotein</keyword>
<feature type="domain" description="C2H2-type" evidence="14">
    <location>
        <begin position="398"/>
        <end position="425"/>
    </location>
</feature>
<gene>
    <name evidence="15" type="primary">znf526</name>
</gene>
<evidence type="ECO:0000256" key="5">
    <source>
        <dbReference type="ARBA" id="ARBA00022723"/>
    </source>
</evidence>
<keyword evidence="10" id="KW-0804">Transcription</keyword>
<evidence type="ECO:0000256" key="9">
    <source>
        <dbReference type="ARBA" id="ARBA00023015"/>
    </source>
</evidence>
<evidence type="ECO:0000256" key="13">
    <source>
        <dbReference type="SAM" id="MobiDB-lite"/>
    </source>
</evidence>
<feature type="domain" description="C2H2-type" evidence="14">
    <location>
        <begin position="865"/>
        <end position="892"/>
    </location>
</feature>
<feature type="domain" description="C2H2-type" evidence="14">
    <location>
        <begin position="618"/>
        <end position="646"/>
    </location>
</feature>
<reference evidence="15" key="3">
    <citation type="submission" date="2025-09" db="UniProtKB">
        <authorList>
            <consortium name="Ensembl"/>
        </authorList>
    </citation>
    <scope>IDENTIFICATION</scope>
</reference>
<feature type="domain" description="C2H2-type" evidence="14">
    <location>
        <begin position="17"/>
        <end position="44"/>
    </location>
</feature>
<evidence type="ECO:0000313" key="15">
    <source>
        <dbReference type="Ensembl" id="ENSENLP00000041780.1"/>
    </source>
</evidence>
<dbReference type="Pfam" id="PF12874">
    <property type="entry name" value="zf-met"/>
    <property type="match status" value="1"/>
</dbReference>
<evidence type="ECO:0000256" key="10">
    <source>
        <dbReference type="ARBA" id="ARBA00023163"/>
    </source>
</evidence>
<keyword evidence="16" id="KW-1185">Reference proteome</keyword>
<dbReference type="FunFam" id="3.30.160.60:FF:000135">
    <property type="entry name" value="Zinc finger protein 358"/>
    <property type="match status" value="1"/>
</dbReference>
<reference evidence="15" key="1">
    <citation type="submission" date="2021-04" db="EMBL/GenBank/DDBJ databases">
        <authorList>
            <consortium name="Wellcome Sanger Institute Data Sharing"/>
        </authorList>
    </citation>
    <scope>NUCLEOTIDE SEQUENCE [LARGE SCALE GENOMIC DNA]</scope>
</reference>
<feature type="domain" description="C2H2-type" evidence="14">
    <location>
        <begin position="124"/>
        <end position="157"/>
    </location>
</feature>
<feature type="domain" description="C2H2-type" evidence="14">
    <location>
        <begin position="675"/>
        <end position="702"/>
    </location>
</feature>
<dbReference type="GO" id="GO:0000981">
    <property type="term" value="F:DNA-binding transcription factor activity, RNA polymerase II-specific"/>
    <property type="evidence" value="ECO:0007669"/>
    <property type="project" value="TreeGrafter"/>
</dbReference>
<feature type="domain" description="C2H2-type" evidence="14">
    <location>
        <begin position="824"/>
        <end position="851"/>
    </location>
</feature>
<dbReference type="AlphaFoldDB" id="A0A665WDE3"/>
<dbReference type="PROSITE" id="PS50157">
    <property type="entry name" value="ZINC_FINGER_C2H2_2"/>
    <property type="match status" value="17"/>
</dbReference>
<evidence type="ECO:0000313" key="16">
    <source>
        <dbReference type="Proteomes" id="UP000472264"/>
    </source>
</evidence>
<dbReference type="Ensembl" id="ENSENLT00000042860.1">
    <property type="protein sequence ID" value="ENSENLP00000041780.1"/>
    <property type="gene ID" value="ENSENLG00000017908.1"/>
</dbReference>
<dbReference type="GO" id="GO:0003677">
    <property type="term" value="F:DNA binding"/>
    <property type="evidence" value="ECO:0007669"/>
    <property type="project" value="UniProtKB-KW"/>
</dbReference>
<dbReference type="FunFam" id="3.30.160.60:FF:000624">
    <property type="entry name" value="zinc finger protein 697"/>
    <property type="match status" value="1"/>
</dbReference>
<evidence type="ECO:0000256" key="8">
    <source>
        <dbReference type="ARBA" id="ARBA00022833"/>
    </source>
</evidence>
<comment type="subcellular location">
    <subcellularLocation>
        <location evidence="1">Nucleus</location>
    </subcellularLocation>
</comment>
<keyword evidence="5" id="KW-0479">Metal-binding</keyword>
<feature type="domain" description="C2H2-type" evidence="14">
    <location>
        <begin position="949"/>
        <end position="976"/>
    </location>
</feature>
<dbReference type="FunCoup" id="A0A665WDE3">
    <property type="interactions" value="104"/>
</dbReference>
<evidence type="ECO:0000256" key="4">
    <source>
        <dbReference type="ARBA" id="ARBA00022553"/>
    </source>
</evidence>
<dbReference type="Gene3D" id="3.30.160.60">
    <property type="entry name" value="Classic Zinc Finger"/>
    <property type="match status" value="12"/>
</dbReference>
<evidence type="ECO:0000256" key="6">
    <source>
        <dbReference type="ARBA" id="ARBA00022737"/>
    </source>
</evidence>
<comment type="similarity">
    <text evidence="2">Belongs to the krueppel C2H2-type zinc-finger protein family.</text>
</comment>
<keyword evidence="11" id="KW-0539">Nucleus</keyword>
<feature type="compositionally biased region" description="Low complexity" evidence="13">
    <location>
        <begin position="208"/>
        <end position="218"/>
    </location>
</feature>
<feature type="domain" description="C2H2-type" evidence="14">
    <location>
        <begin position="893"/>
        <end position="920"/>
    </location>
</feature>
<dbReference type="InterPro" id="IPR013087">
    <property type="entry name" value="Znf_C2H2_type"/>
</dbReference>
<dbReference type="FunFam" id="3.30.160.60:FF:000202">
    <property type="entry name" value="Zinc finger protein 574"/>
    <property type="match status" value="1"/>
</dbReference>
<feature type="region of interest" description="Disordered" evidence="13">
    <location>
        <begin position="581"/>
        <end position="610"/>
    </location>
</feature>
<feature type="region of interest" description="Disordered" evidence="13">
    <location>
        <begin position="793"/>
        <end position="816"/>
    </location>
</feature>
<evidence type="ECO:0000256" key="1">
    <source>
        <dbReference type="ARBA" id="ARBA00004123"/>
    </source>
</evidence>
<feature type="domain" description="C2H2-type" evidence="14">
    <location>
        <begin position="68"/>
        <end position="95"/>
    </location>
</feature>
<dbReference type="OMA" id="FTQHPGA"/>
<dbReference type="PANTHER" id="PTHR24394">
    <property type="entry name" value="ZINC FINGER PROTEIN"/>
    <property type="match status" value="1"/>
</dbReference>
<dbReference type="SUPFAM" id="SSF57667">
    <property type="entry name" value="beta-beta-alpha zinc fingers"/>
    <property type="match status" value="10"/>
</dbReference>
<organism evidence="15 16">
    <name type="scientific">Echeneis naucrates</name>
    <name type="common">Live sharksucker</name>
    <dbReference type="NCBI Taxonomy" id="173247"/>
    <lineage>
        <taxon>Eukaryota</taxon>
        <taxon>Metazoa</taxon>
        <taxon>Chordata</taxon>
        <taxon>Craniata</taxon>
        <taxon>Vertebrata</taxon>
        <taxon>Euteleostomi</taxon>
        <taxon>Actinopterygii</taxon>
        <taxon>Neopterygii</taxon>
        <taxon>Teleostei</taxon>
        <taxon>Neoteleostei</taxon>
        <taxon>Acanthomorphata</taxon>
        <taxon>Carangaria</taxon>
        <taxon>Carangiformes</taxon>
        <taxon>Echeneidae</taxon>
        <taxon>Echeneis</taxon>
    </lineage>
</organism>
<feature type="compositionally biased region" description="Low complexity" evidence="13">
    <location>
        <begin position="600"/>
        <end position="610"/>
    </location>
</feature>
<evidence type="ECO:0000256" key="2">
    <source>
        <dbReference type="ARBA" id="ARBA00006991"/>
    </source>
</evidence>
<feature type="region of interest" description="Disordered" evidence="13">
    <location>
        <begin position="205"/>
        <end position="224"/>
    </location>
</feature>
<dbReference type="GO" id="GO:0032502">
    <property type="term" value="P:developmental process"/>
    <property type="evidence" value="ECO:0007669"/>
    <property type="project" value="UniProtKB-ARBA"/>
</dbReference>
<keyword evidence="8" id="KW-0862">Zinc</keyword>
<accession>A0A665WDE3</accession>
<protein>
    <recommendedName>
        <fullName evidence="14">C2H2-type domain-containing protein</fullName>
    </recommendedName>
</protein>
<evidence type="ECO:0000256" key="11">
    <source>
        <dbReference type="ARBA" id="ARBA00023242"/>
    </source>
</evidence>
<feature type="domain" description="C2H2-type" evidence="14">
    <location>
        <begin position="647"/>
        <end position="674"/>
    </location>
</feature>
<feature type="domain" description="C2H2-type" evidence="14">
    <location>
        <begin position="703"/>
        <end position="730"/>
    </location>
</feature>
<feature type="domain" description="C2H2-type" evidence="14">
    <location>
        <begin position="454"/>
        <end position="481"/>
    </location>
</feature>
<dbReference type="SMART" id="SM00355">
    <property type="entry name" value="ZnF_C2H2"/>
    <property type="match status" value="19"/>
</dbReference>
<evidence type="ECO:0000256" key="12">
    <source>
        <dbReference type="PROSITE-ProRule" id="PRU00042"/>
    </source>
</evidence>
<dbReference type="FunFam" id="3.30.160.60:FF:000381">
    <property type="entry name" value="zinc finger protein 574"/>
    <property type="match status" value="1"/>
</dbReference>
<evidence type="ECO:0000256" key="7">
    <source>
        <dbReference type="ARBA" id="ARBA00022771"/>
    </source>
</evidence>
<feature type="domain" description="C2H2-type" evidence="14">
    <location>
        <begin position="921"/>
        <end position="948"/>
    </location>
</feature>
<dbReference type="FunFam" id="3.30.160.60:FF:003340">
    <property type="entry name" value="Zinc finger protein 574"/>
    <property type="match status" value="1"/>
</dbReference>
<dbReference type="InterPro" id="IPR036236">
    <property type="entry name" value="Znf_C2H2_sf"/>
</dbReference>
<feature type="domain" description="C2H2-type" evidence="14">
    <location>
        <begin position="300"/>
        <end position="322"/>
    </location>
</feature>
<dbReference type="PROSITE" id="PS00028">
    <property type="entry name" value="ZINC_FINGER_C2H2_1"/>
    <property type="match status" value="18"/>
</dbReference>
<evidence type="ECO:0000259" key="14">
    <source>
        <dbReference type="PROSITE" id="PS50157"/>
    </source>
</evidence>
<feature type="compositionally biased region" description="Polar residues" evidence="13">
    <location>
        <begin position="582"/>
        <end position="593"/>
    </location>
</feature>
<keyword evidence="7 12" id="KW-0863">Zinc-finger</keyword>
<keyword evidence="9" id="KW-0805">Transcription regulation</keyword>
<dbReference type="PANTHER" id="PTHR24394:SF29">
    <property type="entry name" value="MYONEURIN"/>
    <property type="match status" value="1"/>
</dbReference>
<dbReference type="Proteomes" id="UP000472264">
    <property type="component" value="Chromosome 6"/>
</dbReference>
<dbReference type="FunFam" id="3.30.160.60:FF:002212">
    <property type="entry name" value="Zinc finger protein 672"/>
    <property type="match status" value="1"/>
</dbReference>
<proteinExistence type="inferred from homology"/>
<keyword evidence="6" id="KW-0677">Repeat</keyword>
<dbReference type="GO" id="GO:0008270">
    <property type="term" value="F:zinc ion binding"/>
    <property type="evidence" value="ECO:0007669"/>
    <property type="project" value="UniProtKB-KW"/>
</dbReference>
<dbReference type="FunFam" id="3.30.160.60:FF:001289">
    <property type="entry name" value="Zinc finger protein 574"/>
    <property type="match status" value="1"/>
</dbReference>
<dbReference type="OrthoDB" id="8922241at2759"/>
<dbReference type="InParanoid" id="A0A665WDE3"/>
<sequence>MAEQQEEAEGVYVEHQYMCSECHQLFNTLEDVLIHQQIHTGQDGDGDGELGDGVTIHGVPEMGQTQQYQCLECGTLLVNADELLQHQEMHMREAGMEVEQQELCEVLETEESGSETQVSGPVQYQCLDCLALFDSPETWLEHRRTHSRSSTHSNTEPTEYVLQPDGTVTPLNSIQNYVLSEQQAGEILAQVLAQQQHENKKHKTVFKPAAPSRSSLLPPVTPTPGSATMHLQILTAQALADNCTVPTQRRSKLPPLLPAVSRGSPAKLGVLENGVQRLELRLAPTVQEQQATEVVVIHPYECSECSLLFQTPEDFLQHQGEHFLGQDKESGESGVMGGFEETRGRDDMAEKAEDVRIRVAEKKEPACNKPQQCELCNRTFTSVNRLAAHKRVHELGTHECPECGKVFKKATSLQTHMRTHSGVARYLCVDCGNGFTTEMTLILHRKSHTADPLHKCQFCNKTFTNMTKYLYHRRTHLTRDTARTITAPSVVSAPRRASLSALAILERAREKRNSESQAETNLMAPLTEEEMEKLGEAPMQISQLKVEEGEVEMKKGDNNMEVSVPFKGNFDELQRTDIAKSSVATDPSPQDNTDGGDKCSSAGSTEAASAASPEKGPFFCRHCSKTFSSQLQLVQHRHKSHVTEHSFVCGICGKSFRKQIHVRNHIRTHTGERPFQCCDCGKTFSSLANLMRHNLIHSGVRPYRCDVCHRSFSQSSNLRQHSLLHSTAPTLCCPDCPASFRWPAKLAAHRYTQHPGAPAPFSCPHCDAGFLSRRQRDSHCLEEHPTLVQAVTEGEVDKEISEPSTSAAGTTESGDPAGLVRGGLDCNICGKKLNSPANLRLHRLSHFTLGPGRPWCTTGKRPKAHQCPVCGKQFVSSSGVALHQRVHTGERPFPCQVCGKRFRQNTHLREHLRTHSGERPFRCEECGKGFIQSMHLAEHRRTHTGERPHVCPLCGKAFKTFSNLRNHKKTHIRQQRLDEEAAAQAAMETNSAVAVVDASAVELANRQPQLIQIQASDLQQTQGTPTIMCNEFGETIAIIETSEGGALPLEQALEIYHTALENGLAMDTVAVDGLQLL</sequence>
<feature type="compositionally biased region" description="Polar residues" evidence="13">
    <location>
        <begin position="802"/>
        <end position="813"/>
    </location>
</feature>
<dbReference type="FunFam" id="3.30.160.60:FF:000145">
    <property type="entry name" value="Zinc finger protein 574"/>
    <property type="match status" value="1"/>
</dbReference>
<dbReference type="GO" id="GO:0005634">
    <property type="term" value="C:nucleus"/>
    <property type="evidence" value="ECO:0007669"/>
    <property type="project" value="UniProtKB-SubCell"/>
</dbReference>
<reference evidence="15" key="2">
    <citation type="submission" date="2025-08" db="UniProtKB">
        <authorList>
            <consortium name="Ensembl"/>
        </authorList>
    </citation>
    <scope>IDENTIFICATION</scope>
</reference>
<evidence type="ECO:0000256" key="3">
    <source>
        <dbReference type="ARBA" id="ARBA00022481"/>
    </source>
</evidence>